<dbReference type="RefSeq" id="WP_106741445.1">
    <property type="nucleotide sequence ID" value="NZ_PXYY01000031.1"/>
</dbReference>
<dbReference type="EMBL" id="PXYY01000031">
    <property type="protein sequence ID" value="PSJ80427.1"/>
    <property type="molecule type" value="Genomic_DNA"/>
</dbReference>
<keyword evidence="2" id="KW-1185">Reference proteome</keyword>
<dbReference type="Proteomes" id="UP000241868">
    <property type="component" value="Unassembled WGS sequence"/>
</dbReference>
<accession>A0A2P7U0D9</accession>
<organism evidence="1 2">
    <name type="scientific">Neisseria iguanae</name>
    <dbReference type="NCBI Taxonomy" id="90242"/>
    <lineage>
        <taxon>Bacteria</taxon>
        <taxon>Pseudomonadati</taxon>
        <taxon>Pseudomonadota</taxon>
        <taxon>Betaproteobacteria</taxon>
        <taxon>Neisseriales</taxon>
        <taxon>Neisseriaceae</taxon>
        <taxon>Neisseria</taxon>
    </lineage>
</organism>
<dbReference type="AlphaFoldDB" id="A0A2P7U0D9"/>
<name>A0A2P7U0D9_9NEIS</name>
<gene>
    <name evidence="1" type="ORF">C7N83_06430</name>
</gene>
<sequence length="86" mass="10135">MLTTIADGFGIALPLMPLKRDRQAKFEYYFAICKALNEFEQENRFSPAQMCAFLYDFCPQYFQKNISKQELPPPTQVWFVGNKKDR</sequence>
<comment type="caution">
    <text evidence="1">The sequence shown here is derived from an EMBL/GenBank/DDBJ whole genome shotgun (WGS) entry which is preliminary data.</text>
</comment>
<protein>
    <submittedName>
        <fullName evidence="1">Uncharacterized protein</fullName>
    </submittedName>
</protein>
<evidence type="ECO:0000313" key="1">
    <source>
        <dbReference type="EMBL" id="PSJ80427.1"/>
    </source>
</evidence>
<dbReference type="OrthoDB" id="53782at2"/>
<proteinExistence type="predicted"/>
<reference evidence="1 2" key="1">
    <citation type="submission" date="2018-03" db="EMBL/GenBank/DDBJ databases">
        <title>Neisseria weixii sp. nov., isolated from the intestinal contents of Tibetan Plateau pika (Ochotona curzoniae) in Yushu, Qinghai Province, China.</title>
        <authorList>
            <person name="Gui Z."/>
        </authorList>
    </citation>
    <scope>NUCLEOTIDE SEQUENCE [LARGE SCALE GENOMIC DNA]</scope>
    <source>
        <strain evidence="1 2">ATCC 51483</strain>
    </source>
</reference>
<evidence type="ECO:0000313" key="2">
    <source>
        <dbReference type="Proteomes" id="UP000241868"/>
    </source>
</evidence>